<sequence length="69" mass="7429">MATRRSLERLQTLIWVLIYGGLLGAVLGVFTRRYDEALGSWLLGTGTAVALVGAGLVVVRARLREEDGA</sequence>
<keyword evidence="3" id="KW-1185">Reference proteome</keyword>
<gene>
    <name evidence="2" type="ORF">EDC62_1223</name>
</gene>
<keyword evidence="1" id="KW-0812">Transmembrane</keyword>
<feature type="transmembrane region" description="Helical" evidence="1">
    <location>
        <begin position="12"/>
        <end position="31"/>
    </location>
</feature>
<organism evidence="2 3">
    <name type="scientific">Tibeticola sediminis</name>
    <dbReference type="NCBI Taxonomy" id="1917811"/>
    <lineage>
        <taxon>Bacteria</taxon>
        <taxon>Pseudomonadati</taxon>
        <taxon>Pseudomonadota</taxon>
        <taxon>Betaproteobacteria</taxon>
        <taxon>Burkholderiales</taxon>
        <taxon>Comamonadaceae</taxon>
        <taxon>Tibeticola</taxon>
    </lineage>
</organism>
<proteinExistence type="predicted"/>
<evidence type="ECO:0000313" key="2">
    <source>
        <dbReference type="EMBL" id="RPE70736.1"/>
    </source>
</evidence>
<dbReference type="RefSeq" id="WP_124221617.1">
    <property type="nucleotide sequence ID" value="NZ_RKQL01000002.1"/>
</dbReference>
<dbReference type="OrthoDB" id="9155807at2"/>
<feature type="transmembrane region" description="Helical" evidence="1">
    <location>
        <begin position="37"/>
        <end position="59"/>
    </location>
</feature>
<dbReference type="Proteomes" id="UP000272193">
    <property type="component" value="Unassembled WGS sequence"/>
</dbReference>
<keyword evidence="1" id="KW-1133">Transmembrane helix</keyword>
<dbReference type="EMBL" id="RKQL01000002">
    <property type="protein sequence ID" value="RPE70736.1"/>
    <property type="molecule type" value="Genomic_DNA"/>
</dbReference>
<comment type="caution">
    <text evidence="2">The sequence shown here is derived from an EMBL/GenBank/DDBJ whole genome shotgun (WGS) entry which is preliminary data.</text>
</comment>
<reference evidence="2 3" key="1">
    <citation type="submission" date="2018-11" db="EMBL/GenBank/DDBJ databases">
        <title>Genomic Encyclopedia of Type Strains, Phase IV (KMG-IV): sequencing the most valuable type-strain genomes for metagenomic binning, comparative biology and taxonomic classification.</title>
        <authorList>
            <person name="Goeker M."/>
        </authorList>
    </citation>
    <scope>NUCLEOTIDE SEQUENCE [LARGE SCALE GENOMIC DNA]</scope>
    <source>
        <strain evidence="2 3">DSM 101684</strain>
    </source>
</reference>
<dbReference type="AlphaFoldDB" id="A0A3N4UJ88"/>
<evidence type="ECO:0000313" key="3">
    <source>
        <dbReference type="Proteomes" id="UP000272193"/>
    </source>
</evidence>
<accession>A0A3N4UJ88</accession>
<keyword evidence="1" id="KW-0472">Membrane</keyword>
<name>A0A3N4UJ88_9BURK</name>
<protein>
    <submittedName>
        <fullName evidence="2">Uncharacterized protein</fullName>
    </submittedName>
</protein>
<evidence type="ECO:0000256" key="1">
    <source>
        <dbReference type="SAM" id="Phobius"/>
    </source>
</evidence>